<dbReference type="OrthoDB" id="10438895at2759"/>
<gene>
    <name evidence="2" type="ORF">H1R20_g6966</name>
</gene>
<proteinExistence type="predicted"/>
<dbReference type="AlphaFoldDB" id="A0A9W8J6P6"/>
<evidence type="ECO:0000256" key="1">
    <source>
        <dbReference type="SAM" id="MobiDB-lite"/>
    </source>
</evidence>
<reference evidence="2" key="1">
    <citation type="submission" date="2022-06" db="EMBL/GenBank/DDBJ databases">
        <title>Genome Sequence of Candolleomyces eurysporus.</title>
        <authorList>
            <person name="Buettner E."/>
        </authorList>
    </citation>
    <scope>NUCLEOTIDE SEQUENCE</scope>
    <source>
        <strain evidence="2">VTCC 930004</strain>
    </source>
</reference>
<feature type="compositionally biased region" description="Basic residues" evidence="1">
    <location>
        <begin position="81"/>
        <end position="95"/>
    </location>
</feature>
<feature type="non-terminal residue" evidence="2">
    <location>
        <position position="123"/>
    </location>
</feature>
<feature type="region of interest" description="Disordered" evidence="1">
    <location>
        <begin position="35"/>
        <end position="123"/>
    </location>
</feature>
<sequence>MTGLHEGPSKDKKVKKKVFLGEGDALNLALSIGQTQEDSVQQKKEKNSKTKELTEVRASGSRKHSERRGKLAETKTLLASKRARAKKEKAKKRKELQKGSAASPSAPGSEAATKPARKSVSFA</sequence>
<evidence type="ECO:0000313" key="2">
    <source>
        <dbReference type="EMBL" id="KAJ2930146.1"/>
    </source>
</evidence>
<feature type="compositionally biased region" description="Low complexity" evidence="1">
    <location>
        <begin position="99"/>
        <end position="112"/>
    </location>
</feature>
<name>A0A9W8J6P6_9AGAR</name>
<keyword evidence="3" id="KW-1185">Reference proteome</keyword>
<organism evidence="2 3">
    <name type="scientific">Candolleomyces eurysporus</name>
    <dbReference type="NCBI Taxonomy" id="2828524"/>
    <lineage>
        <taxon>Eukaryota</taxon>
        <taxon>Fungi</taxon>
        <taxon>Dikarya</taxon>
        <taxon>Basidiomycota</taxon>
        <taxon>Agaricomycotina</taxon>
        <taxon>Agaricomycetes</taxon>
        <taxon>Agaricomycetidae</taxon>
        <taxon>Agaricales</taxon>
        <taxon>Agaricineae</taxon>
        <taxon>Psathyrellaceae</taxon>
        <taxon>Candolleomyces</taxon>
    </lineage>
</organism>
<dbReference type="Proteomes" id="UP001140091">
    <property type="component" value="Unassembled WGS sequence"/>
</dbReference>
<comment type="caution">
    <text evidence="2">The sequence shown here is derived from an EMBL/GenBank/DDBJ whole genome shotgun (WGS) entry which is preliminary data.</text>
</comment>
<dbReference type="EMBL" id="JANBPK010000848">
    <property type="protein sequence ID" value="KAJ2930146.1"/>
    <property type="molecule type" value="Genomic_DNA"/>
</dbReference>
<protein>
    <submittedName>
        <fullName evidence="2">Uncharacterized protein</fullName>
    </submittedName>
</protein>
<feature type="compositionally biased region" description="Basic and acidic residues" evidence="1">
    <location>
        <begin position="40"/>
        <end position="55"/>
    </location>
</feature>
<evidence type="ECO:0000313" key="3">
    <source>
        <dbReference type="Proteomes" id="UP001140091"/>
    </source>
</evidence>
<accession>A0A9W8J6P6</accession>